<evidence type="ECO:0000313" key="2">
    <source>
        <dbReference type="EMBL" id="CAB5225321.1"/>
    </source>
</evidence>
<evidence type="ECO:0000313" key="1">
    <source>
        <dbReference type="EMBL" id="CAB4156990.1"/>
    </source>
</evidence>
<proteinExistence type="predicted"/>
<protein>
    <submittedName>
        <fullName evidence="2">Uncharacterized protein</fullName>
    </submittedName>
</protein>
<gene>
    <name evidence="1" type="ORF">UFOVP675_18</name>
    <name evidence="2" type="ORF">UFOVP747_12</name>
</gene>
<dbReference type="EMBL" id="LR798343">
    <property type="protein sequence ID" value="CAB5225321.1"/>
    <property type="molecule type" value="Genomic_DNA"/>
</dbReference>
<accession>A0A6J7XC29</accession>
<sequence length="65" mass="6777">MPQGWLRLTTQAGPVCVNFYNVSDVAPVAGGGASIAVCGRAETIEVDEDAMAIMALLANRQVLDV</sequence>
<organism evidence="2">
    <name type="scientific">uncultured Caudovirales phage</name>
    <dbReference type="NCBI Taxonomy" id="2100421"/>
    <lineage>
        <taxon>Viruses</taxon>
        <taxon>Duplodnaviria</taxon>
        <taxon>Heunggongvirae</taxon>
        <taxon>Uroviricota</taxon>
        <taxon>Caudoviricetes</taxon>
        <taxon>Peduoviridae</taxon>
        <taxon>Maltschvirus</taxon>
        <taxon>Maltschvirus maltsch</taxon>
    </lineage>
</organism>
<dbReference type="EMBL" id="LR796648">
    <property type="protein sequence ID" value="CAB4156990.1"/>
    <property type="molecule type" value="Genomic_DNA"/>
</dbReference>
<reference evidence="2" key="1">
    <citation type="submission" date="2020-05" db="EMBL/GenBank/DDBJ databases">
        <authorList>
            <person name="Chiriac C."/>
            <person name="Salcher M."/>
            <person name="Ghai R."/>
            <person name="Kavagutti S V."/>
        </authorList>
    </citation>
    <scope>NUCLEOTIDE SEQUENCE</scope>
</reference>
<name>A0A6J7XC29_9CAUD</name>